<keyword evidence="3" id="KW-1185">Reference proteome</keyword>
<dbReference type="EMBL" id="LPXL01000062">
    <property type="protein sequence ID" value="KZC96865.1"/>
    <property type="molecule type" value="Genomic_DNA"/>
</dbReference>
<dbReference type="Pfam" id="PF13304">
    <property type="entry name" value="AAA_21"/>
    <property type="match status" value="1"/>
</dbReference>
<organism evidence="2 3">
    <name type="scientific">Thalassospira xiamenensis</name>
    <dbReference type="NCBI Taxonomy" id="220697"/>
    <lineage>
        <taxon>Bacteria</taxon>
        <taxon>Pseudomonadati</taxon>
        <taxon>Pseudomonadota</taxon>
        <taxon>Alphaproteobacteria</taxon>
        <taxon>Rhodospirillales</taxon>
        <taxon>Thalassospiraceae</taxon>
        <taxon>Thalassospira</taxon>
    </lineage>
</organism>
<reference evidence="2 3" key="1">
    <citation type="submission" date="2015-12" db="EMBL/GenBank/DDBJ databases">
        <title>Genome sequence of Thalassospira xiamenensis MCCC 1A03005.</title>
        <authorList>
            <person name="Lu L."/>
            <person name="Lai Q."/>
            <person name="Shao Z."/>
            <person name="Qian P."/>
        </authorList>
    </citation>
    <scope>NUCLEOTIDE SEQUENCE [LARGE SCALE GENOMIC DNA]</scope>
    <source>
        <strain evidence="2 3">MCCC 1A03005</strain>
    </source>
</reference>
<accession>A0ABR5XVT1</accession>
<dbReference type="SUPFAM" id="SSF52540">
    <property type="entry name" value="P-loop containing nucleoside triphosphate hydrolases"/>
    <property type="match status" value="1"/>
</dbReference>
<evidence type="ECO:0000259" key="1">
    <source>
        <dbReference type="Pfam" id="PF13304"/>
    </source>
</evidence>
<sequence>MDYPFVIKNRTTFGTNTMPTNESSNDINEPEYEITFEPDFNTRYSVSGFRSLVDFEIELTPGINVLVGPNGSGKTNFIEFQDFISDVTTFGCSKAVFSAGGISRVFSQETTKRSSSKLQATIRGIADISDSLDAEDTNHRFFRYEYHIEIRYSKKHSSIFVHKENLRIFKMHNADEWWPSYSPVGNISVRRRSPADNGDSIWALGSRLFTQNYRNPFHVLSRFYSMRQSQSHKRHRDILQSIRDRIESTPIMSDESFLSAIHSIPALDAIRKSISRGHSFNAIPEKTREADDLASRPGISFDGSGLSATLYHLQQLKRQDHTLRRRPRGAINVVRANKETLDMIVEWTKLVIPELVSISVTPDPHSGKYQGYLTINENEPIKFPLQSASDGTLKWLALCCLILTYNGVFSIEEPENFLHPKMQQSLISLIRETIEDSSPTKHFTLSTHSESLINQCKPNEIVTFKYTSKGTTCAKIKNPARVQEEINRTGFGLGNYYASNAIS</sequence>
<dbReference type="PANTHER" id="PTHR32182:SF22">
    <property type="entry name" value="ATP-DEPENDENT ENDONUCLEASE, OLD FAMILY-RELATED"/>
    <property type="match status" value="1"/>
</dbReference>
<gene>
    <name evidence="2" type="ORF">AUP40_07335</name>
</gene>
<evidence type="ECO:0000313" key="2">
    <source>
        <dbReference type="EMBL" id="KZC96865.1"/>
    </source>
</evidence>
<comment type="caution">
    <text evidence="2">The sequence shown here is derived from an EMBL/GenBank/DDBJ whole genome shotgun (WGS) entry which is preliminary data.</text>
</comment>
<dbReference type="InterPro" id="IPR003959">
    <property type="entry name" value="ATPase_AAA_core"/>
</dbReference>
<dbReference type="Gene3D" id="3.40.50.300">
    <property type="entry name" value="P-loop containing nucleotide triphosphate hydrolases"/>
    <property type="match status" value="1"/>
</dbReference>
<evidence type="ECO:0000313" key="3">
    <source>
        <dbReference type="Proteomes" id="UP000076167"/>
    </source>
</evidence>
<dbReference type="InterPro" id="IPR027417">
    <property type="entry name" value="P-loop_NTPase"/>
</dbReference>
<name>A0ABR5XVT1_9PROT</name>
<dbReference type="PANTHER" id="PTHR32182">
    <property type="entry name" value="DNA REPLICATION AND REPAIR PROTEIN RECF"/>
    <property type="match status" value="1"/>
</dbReference>
<dbReference type="Proteomes" id="UP000076167">
    <property type="component" value="Unassembled WGS sequence"/>
</dbReference>
<protein>
    <recommendedName>
        <fullName evidence="1">ATPase AAA-type core domain-containing protein</fullName>
    </recommendedName>
</protein>
<feature type="domain" description="ATPase AAA-type core" evidence="1">
    <location>
        <begin position="63"/>
        <end position="454"/>
    </location>
</feature>
<proteinExistence type="predicted"/>